<sequence length="166" mass="19595">MILNIKRFSDVQKVLDKKIFETQHLSRAQVLPQAQLCIMIELMELCNETRCFNYWSKKVRGTDDDILEEFADVTCFTLSAIEQYHFDELELADNITAESKLQLTNRFLELTQLYAKLDDSQAETYKIFTIRLFELGLALGYNLDQIFESYMKKIEKNHKVQESFKN</sequence>
<evidence type="ECO:0000313" key="1">
    <source>
        <dbReference type="EMBL" id="GAA5414510.1"/>
    </source>
</evidence>
<dbReference type="CDD" id="cd11527">
    <property type="entry name" value="NTP-PPase_dUTPase"/>
    <property type="match status" value="1"/>
</dbReference>
<dbReference type="RefSeq" id="WP_353289674.1">
    <property type="nucleotide sequence ID" value="NZ_BAABQM010000001.1"/>
</dbReference>
<gene>
    <name evidence="1" type="ORF">UREOM_2210</name>
</gene>
<dbReference type="Gene3D" id="1.10.4010.10">
    <property type="entry name" value="Type II deoxyuridine triphosphatase"/>
    <property type="match status" value="1"/>
</dbReference>
<reference evidence="1" key="1">
    <citation type="submission" date="2024-02" db="EMBL/GenBank/DDBJ databases">
        <title>Draft genome sequence of new strains in genus Ureaplasma.</title>
        <authorList>
            <person name="Nakajima Y."/>
            <person name="Segawa T."/>
        </authorList>
    </citation>
    <scope>NUCLEOTIDE SEQUENCE [LARGE SCALE GENOMIC DNA]</scope>
    <source>
        <strain evidence="1">OM1</strain>
    </source>
</reference>
<organism evidence="1 2">
    <name type="scientific">Ureaplasma ceti</name>
    <dbReference type="NCBI Taxonomy" id="3119530"/>
    <lineage>
        <taxon>Bacteria</taxon>
        <taxon>Bacillati</taxon>
        <taxon>Mycoplasmatota</taxon>
        <taxon>Mycoplasmoidales</taxon>
        <taxon>Mycoplasmoidaceae</taxon>
        <taxon>Ureaplasma</taxon>
    </lineage>
</organism>
<comment type="caution">
    <text evidence="1">The sequence shown here is derived from an EMBL/GenBank/DDBJ whole genome shotgun (WGS) entry which is preliminary data.</text>
</comment>
<accession>A0ABP9U641</accession>
<dbReference type="PIRSF" id="PIRSF030140">
    <property type="entry name" value="UCP030140"/>
    <property type="match status" value="1"/>
</dbReference>
<dbReference type="InterPro" id="IPR016947">
    <property type="entry name" value="UCP030140"/>
</dbReference>
<dbReference type="SUPFAM" id="SSF101386">
    <property type="entry name" value="all-alpha NTP pyrophosphatases"/>
    <property type="match status" value="1"/>
</dbReference>
<name>A0ABP9U641_9BACT</name>
<evidence type="ECO:0000313" key="2">
    <source>
        <dbReference type="Proteomes" id="UP001449582"/>
    </source>
</evidence>
<protein>
    <submittedName>
        <fullName evidence="1">dUTP diphosphatase</fullName>
    </submittedName>
</protein>
<dbReference type="Proteomes" id="UP001449582">
    <property type="component" value="Unassembled WGS sequence"/>
</dbReference>
<dbReference type="Pfam" id="PF08761">
    <property type="entry name" value="dUTPase_2"/>
    <property type="match status" value="1"/>
</dbReference>
<keyword evidence="2" id="KW-1185">Reference proteome</keyword>
<dbReference type="EMBL" id="BAABQM010000001">
    <property type="protein sequence ID" value="GAA5414510.1"/>
    <property type="molecule type" value="Genomic_DNA"/>
</dbReference>
<dbReference type="InterPro" id="IPR014871">
    <property type="entry name" value="dUTPase/dCTP_pyrophosphatase"/>
</dbReference>
<proteinExistence type="predicted"/>